<name>A0ABS5SBY2_9BACT</name>
<dbReference type="SUPFAM" id="SSF53927">
    <property type="entry name" value="Cytidine deaminase-like"/>
    <property type="match status" value="1"/>
</dbReference>
<dbReference type="PROSITE" id="PS00903">
    <property type="entry name" value="CYT_DCMP_DEAMINASES_1"/>
    <property type="match status" value="1"/>
</dbReference>
<dbReference type="NCBIfam" id="TIGR00227">
    <property type="entry name" value="ribD_Cterm"/>
    <property type="match status" value="1"/>
</dbReference>
<dbReference type="PANTHER" id="PTHR38011">
    <property type="entry name" value="DIHYDROFOLATE REDUCTASE FAMILY PROTEIN (AFU_ORTHOLOGUE AFUA_8G06820)"/>
    <property type="match status" value="1"/>
</dbReference>
<comment type="cofactor">
    <cofactor evidence="12">
        <name>Zn(2+)</name>
        <dbReference type="ChEBI" id="CHEBI:29105"/>
    </cofactor>
    <text evidence="12">Binds 1 zinc ion.</text>
</comment>
<evidence type="ECO:0000256" key="2">
    <source>
        <dbReference type="ARBA" id="ARBA00004882"/>
    </source>
</evidence>
<comment type="catalytic activity">
    <reaction evidence="12">
        <text>2,5-diamino-6-hydroxy-4-(5-phosphoribosylamino)-pyrimidine + H2O + H(+) = 5-amino-6-(5-phospho-D-ribosylamino)uracil + NH4(+)</text>
        <dbReference type="Rhea" id="RHEA:21868"/>
        <dbReference type="ChEBI" id="CHEBI:15377"/>
        <dbReference type="ChEBI" id="CHEBI:15378"/>
        <dbReference type="ChEBI" id="CHEBI:28938"/>
        <dbReference type="ChEBI" id="CHEBI:58453"/>
        <dbReference type="ChEBI" id="CHEBI:58614"/>
        <dbReference type="EC" id="3.5.4.26"/>
    </reaction>
</comment>
<evidence type="ECO:0000313" key="14">
    <source>
        <dbReference type="EMBL" id="MBT0652883.1"/>
    </source>
</evidence>
<dbReference type="Gene3D" id="3.40.430.10">
    <property type="entry name" value="Dihydrofolate Reductase, subunit A"/>
    <property type="match status" value="1"/>
</dbReference>
<feature type="domain" description="CMP/dCMP-type deaminase" evidence="13">
    <location>
        <begin position="3"/>
        <end position="125"/>
    </location>
</feature>
<dbReference type="SUPFAM" id="SSF53597">
    <property type="entry name" value="Dihydrofolate reductase-like"/>
    <property type="match status" value="1"/>
</dbReference>
<dbReference type="PIRSF" id="PIRSF006769">
    <property type="entry name" value="RibD"/>
    <property type="match status" value="1"/>
</dbReference>
<comment type="function">
    <text evidence="1 12">Converts 2,5-diamino-6-(ribosylamino)-4(3h)-pyrimidinone 5'-phosphate into 5-amino-6-(ribosylamino)-2,4(1h,3h)-pyrimidinedione 5'-phosphate.</text>
</comment>
<organism evidence="14 15">
    <name type="scientific">Geomobilimonas luticola</name>
    <dbReference type="NCBI Taxonomy" id="1114878"/>
    <lineage>
        <taxon>Bacteria</taxon>
        <taxon>Pseudomonadati</taxon>
        <taxon>Thermodesulfobacteriota</taxon>
        <taxon>Desulfuromonadia</taxon>
        <taxon>Geobacterales</taxon>
        <taxon>Geobacteraceae</taxon>
        <taxon>Geomobilimonas</taxon>
    </lineage>
</organism>
<evidence type="ECO:0000256" key="7">
    <source>
        <dbReference type="ARBA" id="ARBA00022723"/>
    </source>
</evidence>
<dbReference type="InterPro" id="IPR002734">
    <property type="entry name" value="RibDG_C"/>
</dbReference>
<evidence type="ECO:0000256" key="12">
    <source>
        <dbReference type="PIRNR" id="PIRNR006769"/>
    </source>
</evidence>
<evidence type="ECO:0000313" key="15">
    <source>
        <dbReference type="Proteomes" id="UP000756860"/>
    </source>
</evidence>
<comment type="pathway">
    <text evidence="3 12">Cofactor biosynthesis; riboflavin biosynthesis; 5-amino-6-(D-ribitylamino)uracil from GTP: step 3/4.</text>
</comment>
<evidence type="ECO:0000256" key="4">
    <source>
        <dbReference type="ARBA" id="ARBA00005259"/>
    </source>
</evidence>
<evidence type="ECO:0000259" key="13">
    <source>
        <dbReference type="PROSITE" id="PS51747"/>
    </source>
</evidence>
<dbReference type="EC" id="3.5.4.26" evidence="12"/>
<keyword evidence="8 12" id="KW-0862">Zinc</keyword>
<dbReference type="Pfam" id="PF01872">
    <property type="entry name" value="RibD_C"/>
    <property type="match status" value="1"/>
</dbReference>
<evidence type="ECO:0000256" key="9">
    <source>
        <dbReference type="ARBA" id="ARBA00022857"/>
    </source>
</evidence>
<evidence type="ECO:0000256" key="11">
    <source>
        <dbReference type="ARBA" id="ARBA00023268"/>
    </source>
</evidence>
<evidence type="ECO:0000256" key="8">
    <source>
        <dbReference type="ARBA" id="ARBA00022833"/>
    </source>
</evidence>
<dbReference type="Gene3D" id="3.40.140.10">
    <property type="entry name" value="Cytidine Deaminase, domain 2"/>
    <property type="match status" value="1"/>
</dbReference>
<dbReference type="GO" id="GO:0008703">
    <property type="term" value="F:5-amino-6-(5-phosphoribosylamino)uracil reductase activity"/>
    <property type="evidence" value="ECO:0007669"/>
    <property type="project" value="UniProtKB-EC"/>
</dbReference>
<reference evidence="14 15" key="1">
    <citation type="submission" date="2021-05" db="EMBL/GenBank/DDBJ databases">
        <title>The draft genome of Geobacter luticola JCM 17780.</title>
        <authorList>
            <person name="Xu Z."/>
            <person name="Masuda Y."/>
            <person name="Itoh H."/>
            <person name="Senoo K."/>
        </authorList>
    </citation>
    <scope>NUCLEOTIDE SEQUENCE [LARGE SCALE GENOMIC DNA]</scope>
    <source>
        <strain evidence="14 15">JCM 17780</strain>
    </source>
</reference>
<dbReference type="InterPro" id="IPR004794">
    <property type="entry name" value="Eubact_RibD"/>
</dbReference>
<sequence>MRDIHEKFMLRALSLARKGVGKTAPNPAVGCIIVRDGVIVGEGWHRKAGTPHAEVHALAQAGDAARGADVYVTLEPCAHHGKTPPCAKALIKTGVGRVFIGMVDPNPKVNGGGMAMLLAAGISVKSGILEEECRRLNEPFIKHVTTGRPFVILKSALTLDGKIATATGDSRWITNDRSRRYVHKLRSQMDAVMVGGRTVLADDPQLTSRVPGGKDPIRVVVDSSLRIPLNARLLHLHSSAPTLIATTSGDEAKISRLEAAGAEVLRCSGYHGHVDLDDLLRQLGERGVQSVLLEGGRELAGSALHRGIIDKFLLFYAPKIIGGEGLDPFAGPGAERIDGALRLTRIRTRRFGDDILVEGYPEAACSQV</sequence>
<dbReference type="InterPro" id="IPR050765">
    <property type="entry name" value="Riboflavin_Biosynth_HTPR"/>
</dbReference>
<evidence type="ECO:0000256" key="5">
    <source>
        <dbReference type="ARBA" id="ARBA00007417"/>
    </source>
</evidence>
<dbReference type="NCBIfam" id="TIGR00326">
    <property type="entry name" value="eubact_ribD"/>
    <property type="match status" value="1"/>
</dbReference>
<comment type="caution">
    <text evidence="14">The sequence shown here is derived from an EMBL/GenBank/DDBJ whole genome shotgun (WGS) entry which is preliminary data.</text>
</comment>
<dbReference type="InterPro" id="IPR002125">
    <property type="entry name" value="CMP_dCMP_dom"/>
</dbReference>
<proteinExistence type="inferred from homology"/>
<dbReference type="EMBL" id="JAHCVK010000002">
    <property type="protein sequence ID" value="MBT0652883.1"/>
    <property type="molecule type" value="Genomic_DNA"/>
</dbReference>
<dbReference type="PANTHER" id="PTHR38011:SF7">
    <property type="entry name" value="2,5-DIAMINO-6-RIBOSYLAMINO-4(3H)-PYRIMIDINONE 5'-PHOSPHATE REDUCTASE"/>
    <property type="match status" value="1"/>
</dbReference>
<keyword evidence="9 12" id="KW-0521">NADP</keyword>
<keyword evidence="6 12" id="KW-0686">Riboflavin biosynthesis</keyword>
<dbReference type="Pfam" id="PF00383">
    <property type="entry name" value="dCMP_cyt_deam_1"/>
    <property type="match status" value="1"/>
</dbReference>
<comment type="catalytic activity">
    <reaction evidence="12">
        <text>5-amino-6-(5-phospho-D-ribitylamino)uracil + NADP(+) = 5-amino-6-(5-phospho-D-ribosylamino)uracil + NADPH + H(+)</text>
        <dbReference type="Rhea" id="RHEA:17845"/>
        <dbReference type="ChEBI" id="CHEBI:15378"/>
        <dbReference type="ChEBI" id="CHEBI:57783"/>
        <dbReference type="ChEBI" id="CHEBI:58349"/>
        <dbReference type="ChEBI" id="CHEBI:58421"/>
        <dbReference type="ChEBI" id="CHEBI:58453"/>
        <dbReference type="EC" id="1.1.1.193"/>
    </reaction>
</comment>
<comment type="similarity">
    <text evidence="5 12">In the C-terminal section; belongs to the HTP reductase family.</text>
</comment>
<keyword evidence="10 12" id="KW-0560">Oxidoreductase</keyword>
<dbReference type="CDD" id="cd01284">
    <property type="entry name" value="Riboflavin_deaminase-reductase"/>
    <property type="match status" value="1"/>
</dbReference>
<evidence type="ECO:0000256" key="3">
    <source>
        <dbReference type="ARBA" id="ARBA00004910"/>
    </source>
</evidence>
<keyword evidence="7 12" id="KW-0479">Metal-binding</keyword>
<dbReference type="GO" id="GO:0008835">
    <property type="term" value="F:diaminohydroxyphosphoribosylaminopyrimidine deaminase activity"/>
    <property type="evidence" value="ECO:0007669"/>
    <property type="project" value="UniProtKB-EC"/>
</dbReference>
<keyword evidence="12 14" id="KW-0378">Hydrolase</keyword>
<evidence type="ECO:0000256" key="10">
    <source>
        <dbReference type="ARBA" id="ARBA00023002"/>
    </source>
</evidence>
<dbReference type="InterPro" id="IPR011549">
    <property type="entry name" value="RibD_C"/>
</dbReference>
<dbReference type="PROSITE" id="PS51747">
    <property type="entry name" value="CYT_DCMP_DEAMINASES_2"/>
    <property type="match status" value="1"/>
</dbReference>
<keyword evidence="15" id="KW-1185">Reference proteome</keyword>
<accession>A0ABS5SBY2</accession>
<evidence type="ECO:0000256" key="6">
    <source>
        <dbReference type="ARBA" id="ARBA00022619"/>
    </source>
</evidence>
<keyword evidence="11" id="KW-0511">Multifunctional enzyme</keyword>
<dbReference type="RefSeq" id="WP_214174875.1">
    <property type="nucleotide sequence ID" value="NZ_JAHCVK010000002.1"/>
</dbReference>
<protein>
    <recommendedName>
        <fullName evidence="12">Riboflavin biosynthesis protein RibD</fullName>
    </recommendedName>
    <domain>
        <recommendedName>
            <fullName evidence="12">Diaminohydroxyphosphoribosylaminopyrimidine deaminase</fullName>
            <shortName evidence="12">DRAP deaminase</shortName>
            <ecNumber evidence="12">3.5.4.26</ecNumber>
        </recommendedName>
        <alternativeName>
            <fullName evidence="12">Riboflavin-specific deaminase</fullName>
        </alternativeName>
    </domain>
    <domain>
        <recommendedName>
            <fullName evidence="12">5-amino-6-(5-phosphoribosylamino)uracil reductase</fullName>
            <ecNumber evidence="12">1.1.1.193</ecNumber>
        </recommendedName>
        <alternativeName>
            <fullName evidence="12">HTP reductase</fullName>
        </alternativeName>
    </domain>
</protein>
<comment type="similarity">
    <text evidence="4 12">In the N-terminal section; belongs to the cytidine and deoxycytidylate deaminase family.</text>
</comment>
<dbReference type="InterPro" id="IPR016192">
    <property type="entry name" value="APOBEC/CMP_deaminase_Zn-bd"/>
</dbReference>
<dbReference type="EC" id="1.1.1.193" evidence="12"/>
<gene>
    <name evidence="14" type="primary">ribD</name>
    <name evidence="14" type="ORF">KI810_07430</name>
</gene>
<dbReference type="Proteomes" id="UP000756860">
    <property type="component" value="Unassembled WGS sequence"/>
</dbReference>
<dbReference type="InterPro" id="IPR024072">
    <property type="entry name" value="DHFR-like_dom_sf"/>
</dbReference>
<dbReference type="InterPro" id="IPR016193">
    <property type="entry name" value="Cytidine_deaminase-like"/>
</dbReference>
<evidence type="ECO:0000256" key="1">
    <source>
        <dbReference type="ARBA" id="ARBA00002151"/>
    </source>
</evidence>
<comment type="pathway">
    <text evidence="2 12">Cofactor biosynthesis; riboflavin biosynthesis; 5-amino-6-(D-ribitylamino)uracil from GTP: step 2/4.</text>
</comment>